<evidence type="ECO:0000256" key="7">
    <source>
        <dbReference type="ARBA" id="ARBA00023136"/>
    </source>
</evidence>
<keyword evidence="3" id="KW-0328">Glycosyltransferase</keyword>
<proteinExistence type="predicted"/>
<feature type="transmembrane region" description="Helical" evidence="9">
    <location>
        <begin position="331"/>
        <end position="359"/>
    </location>
</feature>
<feature type="transmembrane region" description="Helical" evidence="9">
    <location>
        <begin position="183"/>
        <end position="212"/>
    </location>
</feature>
<evidence type="ECO:0008006" key="12">
    <source>
        <dbReference type="Google" id="ProtNLM"/>
    </source>
</evidence>
<feature type="transmembrane region" description="Helical" evidence="9">
    <location>
        <begin position="142"/>
        <end position="171"/>
    </location>
</feature>
<feature type="region of interest" description="Disordered" evidence="8">
    <location>
        <begin position="600"/>
        <end position="621"/>
    </location>
</feature>
<dbReference type="PATRIC" id="fig|993516.3.peg.5943"/>
<sequence>MRRHALRLILLIHLALIVGVIFRASFCATEPGLLAAGMTDWRTGQFSLFRVNPPLVRMWATLPLIGEETQLLVFPSDEPRFRGEWNASRALFQEAGIRTLDWLRIARCMNLVFPIIGILVAAAWATRLYGKAAGIGAALMWCFYPSMIGFGALISGDAQAAAMTITTLYFFRNWLDSCDWGSTIALGALVGLTVLTKFSLLVLFGLLPFLWLTIRFAENAFKLPDGRSIATQLVHGVVGLIFALIIVNSIYGFKGSLRPLDSYQFISKTLVGSSGWDEDTSLGNRFRGTAVGVVPVPFPEDMVRGIDLQKWDFDRERWSYFAGQWQTHGWWYYYFFGLAAKTPVGMLLLAIVAGMGAAWHRSWRANWRDEWILLFVFVAMLMAASLETGLNRHLRYVLPIIPLAFVLISRVFLVFEAEASLDVGDVSSTTWRRKGGLQLLVGCSTVAFIIASLGNYPFSLSYFNGLVGGAKQADQWFNASNIGWGQDLLEVRRWQHDNPRKRPVWLTNHYSLVDAEALGIESEGRVPSWTASPYERPLSGTGDRSRFPSGWYIVDRETLLNRDREYEHLRRMQPEERLGMNFLIYQVTEEKSAQLQRELGRQKNAPTQTNETEPVTTNSLK</sequence>
<feature type="transmembrane region" description="Helical" evidence="9">
    <location>
        <begin position="371"/>
        <end position="390"/>
    </location>
</feature>
<keyword evidence="5 9" id="KW-0812">Transmembrane</keyword>
<protein>
    <recommendedName>
        <fullName evidence="12">Glycosyltransferase RgtA/B/C/D-like domain-containing protein</fullName>
    </recommendedName>
</protein>
<feature type="transmembrane region" description="Helical" evidence="9">
    <location>
        <begin position="436"/>
        <end position="456"/>
    </location>
</feature>
<feature type="transmembrane region" description="Helical" evidence="9">
    <location>
        <begin position="111"/>
        <end position="130"/>
    </location>
</feature>
<keyword evidence="2" id="KW-1003">Cell membrane</keyword>
<evidence type="ECO:0000256" key="1">
    <source>
        <dbReference type="ARBA" id="ARBA00004651"/>
    </source>
</evidence>
<evidence type="ECO:0000256" key="4">
    <source>
        <dbReference type="ARBA" id="ARBA00022679"/>
    </source>
</evidence>
<dbReference type="GO" id="GO:0005886">
    <property type="term" value="C:plasma membrane"/>
    <property type="evidence" value="ECO:0007669"/>
    <property type="project" value="UniProtKB-SubCell"/>
</dbReference>
<organism evidence="10 11">
    <name type="scientific">Rhodopirellula baltica SWK14</name>
    <dbReference type="NCBI Taxonomy" id="993516"/>
    <lineage>
        <taxon>Bacteria</taxon>
        <taxon>Pseudomonadati</taxon>
        <taxon>Planctomycetota</taxon>
        <taxon>Planctomycetia</taxon>
        <taxon>Pirellulales</taxon>
        <taxon>Pirellulaceae</taxon>
        <taxon>Rhodopirellula</taxon>
    </lineage>
</organism>
<evidence type="ECO:0000256" key="3">
    <source>
        <dbReference type="ARBA" id="ARBA00022676"/>
    </source>
</evidence>
<dbReference type="Proteomes" id="UP000010959">
    <property type="component" value="Unassembled WGS sequence"/>
</dbReference>
<name>L7C8M7_RHOBT</name>
<keyword evidence="6 9" id="KW-1133">Transmembrane helix</keyword>
<dbReference type="GO" id="GO:0016763">
    <property type="term" value="F:pentosyltransferase activity"/>
    <property type="evidence" value="ECO:0007669"/>
    <property type="project" value="TreeGrafter"/>
</dbReference>
<evidence type="ECO:0000256" key="6">
    <source>
        <dbReference type="ARBA" id="ARBA00022989"/>
    </source>
</evidence>
<dbReference type="RefSeq" id="WP_007340141.1">
    <property type="nucleotide sequence ID" value="NZ_AMWG01000153.1"/>
</dbReference>
<keyword evidence="7 9" id="KW-0472">Membrane</keyword>
<evidence type="ECO:0000256" key="8">
    <source>
        <dbReference type="SAM" id="MobiDB-lite"/>
    </source>
</evidence>
<evidence type="ECO:0000313" key="11">
    <source>
        <dbReference type="Proteomes" id="UP000010959"/>
    </source>
</evidence>
<dbReference type="PANTHER" id="PTHR33908:SF11">
    <property type="entry name" value="MEMBRANE PROTEIN"/>
    <property type="match status" value="1"/>
</dbReference>
<comment type="caution">
    <text evidence="10">The sequence shown here is derived from an EMBL/GenBank/DDBJ whole genome shotgun (WGS) entry which is preliminary data.</text>
</comment>
<gene>
    <name evidence="10" type="ORF">RBSWK_05552</name>
</gene>
<dbReference type="AlphaFoldDB" id="L7C8M7"/>
<dbReference type="EMBL" id="AMWG01000153">
    <property type="protein sequence ID" value="ELP30524.1"/>
    <property type="molecule type" value="Genomic_DNA"/>
</dbReference>
<evidence type="ECO:0000313" key="10">
    <source>
        <dbReference type="EMBL" id="ELP30524.1"/>
    </source>
</evidence>
<reference evidence="10 11" key="1">
    <citation type="journal article" date="2013" name="Mar. Genomics">
        <title>Expression of sulfatases in Rhodopirellula baltica and the diversity of sulfatases in the genus Rhodopirellula.</title>
        <authorList>
            <person name="Wegner C.E."/>
            <person name="Richter-Heitmann T."/>
            <person name="Klindworth A."/>
            <person name="Klockow C."/>
            <person name="Richter M."/>
            <person name="Achstetter T."/>
            <person name="Glockner F.O."/>
            <person name="Harder J."/>
        </authorList>
    </citation>
    <scope>NUCLEOTIDE SEQUENCE [LARGE SCALE GENOMIC DNA]</scope>
    <source>
        <strain evidence="10 11">SWK14</strain>
    </source>
</reference>
<dbReference type="PANTHER" id="PTHR33908">
    <property type="entry name" value="MANNOSYLTRANSFERASE YKCB-RELATED"/>
    <property type="match status" value="1"/>
</dbReference>
<feature type="transmembrane region" description="Helical" evidence="9">
    <location>
        <begin position="233"/>
        <end position="253"/>
    </location>
</feature>
<evidence type="ECO:0000256" key="9">
    <source>
        <dbReference type="SAM" id="Phobius"/>
    </source>
</evidence>
<comment type="subcellular location">
    <subcellularLocation>
        <location evidence="1">Cell membrane</location>
        <topology evidence="1">Multi-pass membrane protein</topology>
    </subcellularLocation>
</comment>
<accession>L7C8M7</accession>
<dbReference type="InterPro" id="IPR050297">
    <property type="entry name" value="LipidA_mod_glycosyltrf_83"/>
</dbReference>
<keyword evidence="4" id="KW-0808">Transferase</keyword>
<evidence type="ECO:0000256" key="2">
    <source>
        <dbReference type="ARBA" id="ARBA00022475"/>
    </source>
</evidence>
<evidence type="ECO:0000256" key="5">
    <source>
        <dbReference type="ARBA" id="ARBA00022692"/>
    </source>
</evidence>
<feature type="transmembrane region" description="Helical" evidence="9">
    <location>
        <begin position="396"/>
        <end position="415"/>
    </location>
</feature>
<dbReference type="GO" id="GO:0009103">
    <property type="term" value="P:lipopolysaccharide biosynthetic process"/>
    <property type="evidence" value="ECO:0007669"/>
    <property type="project" value="UniProtKB-ARBA"/>
</dbReference>
<feature type="compositionally biased region" description="Polar residues" evidence="8">
    <location>
        <begin position="604"/>
        <end position="621"/>
    </location>
</feature>